<evidence type="ECO:0000256" key="5">
    <source>
        <dbReference type="ARBA" id="ARBA00023212"/>
    </source>
</evidence>
<comment type="subcellular location">
    <subcellularLocation>
        <location evidence="1">Cytoplasm</location>
        <location evidence="1">Cytoskeleton</location>
    </subcellularLocation>
</comment>
<dbReference type="InterPro" id="IPR027310">
    <property type="entry name" value="Profilin_CS"/>
</dbReference>
<evidence type="ECO:0000256" key="6">
    <source>
        <dbReference type="RuleBase" id="RU003909"/>
    </source>
</evidence>
<dbReference type="PANTHER" id="PTHR11604:SF0">
    <property type="entry name" value="PROFILIN"/>
    <property type="match status" value="1"/>
</dbReference>
<dbReference type="SUPFAM" id="SSF55770">
    <property type="entry name" value="Profilin (actin-binding protein)"/>
    <property type="match status" value="1"/>
</dbReference>
<evidence type="ECO:0000313" key="8">
    <source>
        <dbReference type="Proteomes" id="UP000658997"/>
    </source>
</evidence>
<name>A0A8H8QR31_9BASI</name>
<accession>A0A8H8QR31</accession>
<dbReference type="InterPro" id="IPR005455">
    <property type="entry name" value="PFN_euk"/>
</dbReference>
<dbReference type="Pfam" id="PF00235">
    <property type="entry name" value="Profilin"/>
    <property type="match status" value="1"/>
</dbReference>
<comment type="similarity">
    <text evidence="2 6">Belongs to the profilin family.</text>
</comment>
<reference evidence="7" key="1">
    <citation type="submission" date="2018-08" db="EMBL/GenBank/DDBJ databases">
        <authorList>
            <person name="Guldener U."/>
        </authorList>
    </citation>
    <scope>NUCLEOTIDE SEQUENCE</scope>
    <source>
        <strain evidence="7">UB2</strain>
    </source>
</reference>
<dbReference type="GO" id="GO:0005856">
    <property type="term" value="C:cytoskeleton"/>
    <property type="evidence" value="ECO:0007669"/>
    <property type="project" value="UniProtKB-SubCell"/>
</dbReference>
<dbReference type="SMART" id="SM00392">
    <property type="entry name" value="PROF"/>
    <property type="match status" value="1"/>
</dbReference>
<dbReference type="CDD" id="cd00148">
    <property type="entry name" value="PROF"/>
    <property type="match status" value="1"/>
</dbReference>
<proteinExistence type="inferred from homology"/>
<protein>
    <recommendedName>
        <fullName evidence="6">Profilin</fullName>
    </recommendedName>
</protein>
<dbReference type="AlphaFoldDB" id="A0A8H8QR31"/>
<evidence type="ECO:0000313" key="7">
    <source>
        <dbReference type="EMBL" id="SYW83515.1"/>
    </source>
</evidence>
<organism evidence="7 8">
    <name type="scientific">Ustilago bromivora</name>
    <dbReference type="NCBI Taxonomy" id="307758"/>
    <lineage>
        <taxon>Eukaryota</taxon>
        <taxon>Fungi</taxon>
        <taxon>Dikarya</taxon>
        <taxon>Basidiomycota</taxon>
        <taxon>Ustilaginomycotina</taxon>
        <taxon>Ustilaginomycetes</taxon>
        <taxon>Ustilaginales</taxon>
        <taxon>Ustilaginaceae</taxon>
        <taxon>Ustilago</taxon>
    </lineage>
</organism>
<keyword evidence="5" id="KW-0206">Cytoskeleton</keyword>
<dbReference type="InterPro" id="IPR036140">
    <property type="entry name" value="PFN_sf"/>
</dbReference>
<keyword evidence="4 6" id="KW-0009">Actin-binding</keyword>
<evidence type="ECO:0000256" key="1">
    <source>
        <dbReference type="ARBA" id="ARBA00004245"/>
    </source>
</evidence>
<dbReference type="PROSITE" id="PS00414">
    <property type="entry name" value="PROFILIN"/>
    <property type="match status" value="1"/>
</dbReference>
<dbReference type="InterPro" id="IPR048278">
    <property type="entry name" value="PFN"/>
</dbReference>
<evidence type="ECO:0000256" key="4">
    <source>
        <dbReference type="ARBA" id="ARBA00023203"/>
    </source>
</evidence>
<evidence type="ECO:0000256" key="2">
    <source>
        <dbReference type="ARBA" id="ARBA00010058"/>
    </source>
</evidence>
<gene>
    <name evidence="7" type="ORF">UBRO2_05217</name>
</gene>
<dbReference type="GO" id="GO:0005938">
    <property type="term" value="C:cell cortex"/>
    <property type="evidence" value="ECO:0007669"/>
    <property type="project" value="TreeGrafter"/>
</dbReference>
<comment type="caution">
    <text evidence="7">The sequence shown here is derived from an EMBL/GenBank/DDBJ whole genome shotgun (WGS) entry which is preliminary data.</text>
</comment>
<evidence type="ECO:0000256" key="3">
    <source>
        <dbReference type="ARBA" id="ARBA00022490"/>
    </source>
</evidence>
<sequence>MSWQGYVDTNLVATGKISQAAIIGLKGGVWATSPDFNDRMLTSTVPASHSSHEPHRPRSNRPFLPFLLLQVAPEEQKAIIAGFDDPSGLQAGGVRANGKKFFTLGVTPKTIYGKQGGDGLVAVKTNQAVLVCVYLAPIVPGEANKVAEGLGDYLISVGY</sequence>
<keyword evidence="8" id="KW-1185">Reference proteome</keyword>
<dbReference type="Proteomes" id="UP000658997">
    <property type="component" value="Unassembled WGS sequence"/>
</dbReference>
<dbReference type="PANTHER" id="PTHR11604">
    <property type="entry name" value="PROFILIN"/>
    <property type="match status" value="1"/>
</dbReference>
<dbReference type="Gene3D" id="3.30.450.30">
    <property type="entry name" value="Dynein light chain 2a, cytoplasmic"/>
    <property type="match status" value="1"/>
</dbReference>
<dbReference type="PRINTS" id="PR00392">
    <property type="entry name" value="PROFILIN"/>
</dbReference>
<keyword evidence="3" id="KW-0963">Cytoplasm</keyword>
<dbReference type="GO" id="GO:0003785">
    <property type="term" value="F:actin monomer binding"/>
    <property type="evidence" value="ECO:0007669"/>
    <property type="project" value="TreeGrafter"/>
</dbReference>
<dbReference type="EMBL" id="ULHB01000150">
    <property type="protein sequence ID" value="SYW83515.1"/>
    <property type="molecule type" value="Genomic_DNA"/>
</dbReference>